<dbReference type="Proteomes" id="UP000274429">
    <property type="component" value="Unassembled WGS sequence"/>
</dbReference>
<reference evidence="3" key="1">
    <citation type="submission" date="2017-02" db="UniProtKB">
        <authorList>
            <consortium name="WormBaseParasite"/>
        </authorList>
    </citation>
    <scope>IDENTIFICATION</scope>
</reference>
<dbReference type="OrthoDB" id="6259017at2759"/>
<reference evidence="1 2" key="2">
    <citation type="submission" date="2018-11" db="EMBL/GenBank/DDBJ databases">
        <authorList>
            <consortium name="Pathogen Informatics"/>
        </authorList>
    </citation>
    <scope>NUCLEOTIDE SEQUENCE [LARGE SCALE GENOMIC DNA]</scope>
</reference>
<accession>A0A0R3WZD8</accession>
<evidence type="ECO:0000313" key="1">
    <source>
        <dbReference type="EMBL" id="VDM30298.1"/>
    </source>
</evidence>
<protein>
    <submittedName>
        <fullName evidence="3">BAG domain-containing protein</fullName>
    </submittedName>
</protein>
<sequence>MKACIISRFPNCEFILHQCFKVKLRTILASATTDPVESVDKTSENEVSSKKSDTVAEIQAQESLAETAKEAETCVLFAADLRTVRESLNKITEYAKRLQESLQYLPVPIAEQELTRNTLLNLSEIVLDSSIIPLTGQRRRRLRELILKTTKNLETIAKLNYDFCQQLENISLYFMQQI</sequence>
<organism evidence="3">
    <name type="scientific">Hydatigena taeniaeformis</name>
    <name type="common">Feline tapeworm</name>
    <name type="synonym">Taenia taeniaeformis</name>
    <dbReference type="NCBI Taxonomy" id="6205"/>
    <lineage>
        <taxon>Eukaryota</taxon>
        <taxon>Metazoa</taxon>
        <taxon>Spiralia</taxon>
        <taxon>Lophotrochozoa</taxon>
        <taxon>Platyhelminthes</taxon>
        <taxon>Cestoda</taxon>
        <taxon>Eucestoda</taxon>
        <taxon>Cyclophyllidea</taxon>
        <taxon>Taeniidae</taxon>
        <taxon>Hydatigera</taxon>
    </lineage>
</organism>
<dbReference type="AlphaFoldDB" id="A0A0R3WZD8"/>
<evidence type="ECO:0000313" key="2">
    <source>
        <dbReference type="Proteomes" id="UP000274429"/>
    </source>
</evidence>
<keyword evidence="2" id="KW-1185">Reference proteome</keyword>
<proteinExistence type="predicted"/>
<gene>
    <name evidence="1" type="ORF">TTAC_LOCUS6138</name>
</gene>
<evidence type="ECO:0000313" key="3">
    <source>
        <dbReference type="WBParaSite" id="TTAC_0000615301-mRNA-1"/>
    </source>
</evidence>
<dbReference type="EMBL" id="UYWX01020294">
    <property type="protein sequence ID" value="VDM30298.1"/>
    <property type="molecule type" value="Genomic_DNA"/>
</dbReference>
<dbReference type="WBParaSite" id="TTAC_0000615301-mRNA-1">
    <property type="protein sequence ID" value="TTAC_0000615301-mRNA-1"/>
    <property type="gene ID" value="TTAC_0000615301"/>
</dbReference>
<name>A0A0R3WZD8_HYDTA</name>